<dbReference type="AlphaFoldDB" id="A0A149PVW4"/>
<feature type="transmembrane region" description="Helical" evidence="1">
    <location>
        <begin position="6"/>
        <end position="25"/>
    </location>
</feature>
<feature type="transmembrane region" description="Helical" evidence="1">
    <location>
        <begin position="231"/>
        <end position="251"/>
    </location>
</feature>
<keyword evidence="1" id="KW-0812">Transmembrane</keyword>
<sequence>MIAYSGILLATTWLIQFGDTGIAYYRNWQSIVQVMPWRSWAIQGVSLVGELITLASCIGLACGLKWGRTLTVWMTVVWSVLLVMLSYWLPVLVALPVSALRIALLYSRPNSEFLSRPHAVRRFNWREFACFICFAGSCALHFWSLLAIASRSLWVWKLISHGRPLDLLIAAAILFVIGVALAPARSRVWHAGIALMTVCVALGAQLVAQIPVSTQLYKYLPDPKIYGSIPWNVLIGYGVLVGAIALLLLQLSRPRGGPRRPPLQMPDYS</sequence>
<dbReference type="EMBL" id="LRBG01000005">
    <property type="protein sequence ID" value="KXU89185.1"/>
    <property type="molecule type" value="Genomic_DNA"/>
</dbReference>
<feature type="transmembrane region" description="Helical" evidence="1">
    <location>
        <begin position="191"/>
        <end position="211"/>
    </location>
</feature>
<evidence type="ECO:0000313" key="3">
    <source>
        <dbReference type="Proteomes" id="UP000075613"/>
    </source>
</evidence>
<gene>
    <name evidence="2" type="ORF">CI15_09075</name>
</gene>
<feature type="transmembrane region" description="Helical" evidence="1">
    <location>
        <begin position="87"/>
        <end position="107"/>
    </location>
</feature>
<proteinExistence type="predicted"/>
<keyword evidence="1" id="KW-1133">Transmembrane helix</keyword>
<feature type="transmembrane region" description="Helical" evidence="1">
    <location>
        <begin position="167"/>
        <end position="184"/>
    </location>
</feature>
<dbReference type="STRING" id="1399968.CI15_09075"/>
<accession>A0A149PVW4</accession>
<name>A0A149PVW4_9BURK</name>
<dbReference type="Proteomes" id="UP000075613">
    <property type="component" value="Unassembled WGS sequence"/>
</dbReference>
<protein>
    <submittedName>
        <fullName evidence="2">Uncharacterized protein</fullName>
    </submittedName>
</protein>
<feature type="transmembrane region" description="Helical" evidence="1">
    <location>
        <begin position="128"/>
        <end position="147"/>
    </location>
</feature>
<feature type="transmembrane region" description="Helical" evidence="1">
    <location>
        <begin position="45"/>
        <end position="67"/>
    </location>
</feature>
<evidence type="ECO:0000256" key="1">
    <source>
        <dbReference type="SAM" id="Phobius"/>
    </source>
</evidence>
<evidence type="ECO:0000313" key="2">
    <source>
        <dbReference type="EMBL" id="KXU89185.1"/>
    </source>
</evidence>
<keyword evidence="1" id="KW-0472">Membrane</keyword>
<organism evidence="2 3">
    <name type="scientific">Paraburkholderia monticola</name>
    <dbReference type="NCBI Taxonomy" id="1399968"/>
    <lineage>
        <taxon>Bacteria</taxon>
        <taxon>Pseudomonadati</taxon>
        <taxon>Pseudomonadota</taxon>
        <taxon>Betaproteobacteria</taxon>
        <taxon>Burkholderiales</taxon>
        <taxon>Burkholderiaceae</taxon>
        <taxon>Paraburkholderia</taxon>
    </lineage>
</organism>
<keyword evidence="3" id="KW-1185">Reference proteome</keyword>
<comment type="caution">
    <text evidence="2">The sequence shown here is derived from an EMBL/GenBank/DDBJ whole genome shotgun (WGS) entry which is preliminary data.</text>
</comment>
<reference evidence="2 3" key="1">
    <citation type="journal article" date="2015" name="Int. J. Syst. Evol. Microbiol.">
        <title>Burkholderia monticola sp. nov., isolated from mountain soil.</title>
        <authorList>
            <person name="Baek I."/>
            <person name="Seo B."/>
            <person name="Lee I."/>
            <person name="Yi H."/>
            <person name="Chun J."/>
        </authorList>
    </citation>
    <scope>NUCLEOTIDE SEQUENCE [LARGE SCALE GENOMIC DNA]</scope>
    <source>
        <strain evidence="2 3">JC2948</strain>
    </source>
</reference>